<dbReference type="EMBL" id="CP014352">
    <property type="protein sequence ID" value="AMS04536.1"/>
    <property type="molecule type" value="Genomic_DNA"/>
</dbReference>
<keyword evidence="1" id="KW-0175">Coiled coil</keyword>
<evidence type="ECO:0000259" key="3">
    <source>
        <dbReference type="Pfam" id="PF12728"/>
    </source>
</evidence>
<accession>A0AAC8YD32</accession>
<organism evidence="4 6">
    <name type="scientific">Acidipropionibacterium acidipropionici</name>
    <dbReference type="NCBI Taxonomy" id="1748"/>
    <lineage>
        <taxon>Bacteria</taxon>
        <taxon>Bacillati</taxon>
        <taxon>Actinomycetota</taxon>
        <taxon>Actinomycetes</taxon>
        <taxon>Propionibacteriales</taxon>
        <taxon>Propionibacteriaceae</taxon>
        <taxon>Acidipropionibacterium</taxon>
    </lineage>
</organism>
<evidence type="ECO:0000313" key="7">
    <source>
        <dbReference type="Proteomes" id="UP000178666"/>
    </source>
</evidence>
<reference evidence="4 6" key="2">
    <citation type="submission" date="2016-02" db="EMBL/GenBank/DDBJ databases">
        <title>Complete Genome Sequence of Propionibacterium acidipropionici ATCC 55737.</title>
        <authorList>
            <person name="Luna Flores C.H."/>
            <person name="Nielsen L.K."/>
            <person name="Marcellin E."/>
        </authorList>
    </citation>
    <scope>NUCLEOTIDE SEQUENCE [LARGE SCALE GENOMIC DNA]</scope>
    <source>
        <strain evidence="4 6">ATCC 55737</strain>
    </source>
</reference>
<evidence type="ECO:0000313" key="6">
    <source>
        <dbReference type="Proteomes" id="UP000075221"/>
    </source>
</evidence>
<dbReference type="EMBL" id="CP015970">
    <property type="protein sequence ID" value="AOZ46028.1"/>
    <property type="molecule type" value="Genomic_DNA"/>
</dbReference>
<evidence type="ECO:0000313" key="5">
    <source>
        <dbReference type="EMBL" id="AOZ46028.1"/>
    </source>
</evidence>
<protein>
    <recommendedName>
        <fullName evidence="3">Helix-turn-helix domain-containing protein</fullName>
    </recommendedName>
</protein>
<feature type="domain" description="Helix-turn-helix" evidence="3">
    <location>
        <begin position="8"/>
        <end position="55"/>
    </location>
</feature>
<evidence type="ECO:0000256" key="2">
    <source>
        <dbReference type="SAM" id="MobiDB-lite"/>
    </source>
</evidence>
<feature type="region of interest" description="Disordered" evidence="2">
    <location>
        <begin position="53"/>
        <end position="80"/>
    </location>
</feature>
<dbReference type="Proteomes" id="UP000178666">
    <property type="component" value="Chromosome"/>
</dbReference>
<dbReference type="AlphaFoldDB" id="A0AAC8YD32"/>
<evidence type="ECO:0000256" key="1">
    <source>
        <dbReference type="SAM" id="Coils"/>
    </source>
</evidence>
<feature type="coiled-coil region" evidence="1">
    <location>
        <begin position="87"/>
        <end position="128"/>
    </location>
</feature>
<name>A0AAC8YD32_9ACTN</name>
<proteinExistence type="predicted"/>
<dbReference type="RefSeq" id="WP_062818974.1">
    <property type="nucleotide sequence ID" value="NZ_CP014352.1"/>
</dbReference>
<gene>
    <name evidence="5" type="ORF">A8L58_04060</name>
    <name evidence="4" type="ORF">AXH35_02595</name>
</gene>
<dbReference type="InterPro" id="IPR041657">
    <property type="entry name" value="HTH_17"/>
</dbReference>
<evidence type="ECO:0000313" key="4">
    <source>
        <dbReference type="EMBL" id="AMS04536.1"/>
    </source>
</evidence>
<dbReference type="Proteomes" id="UP000075221">
    <property type="component" value="Chromosome"/>
</dbReference>
<sequence length="136" mass="15338">MDETGEFVSTESAAQLLGVSAQRVRTLLRDGTVAGRRQGRGWLVQAEDLERYRRDREASGRRRSDRAPARAAEQSRVEVGSVEGLSPAQLRVQLQELQTRVEELSRRNAELEEQLRRVRLLAELLRTETPVSATQG</sequence>
<keyword evidence="7" id="KW-1185">Reference proteome</keyword>
<feature type="compositionally biased region" description="Basic and acidic residues" evidence="2">
    <location>
        <begin position="53"/>
        <end position="76"/>
    </location>
</feature>
<dbReference type="Pfam" id="PF12728">
    <property type="entry name" value="HTH_17"/>
    <property type="match status" value="1"/>
</dbReference>
<reference evidence="5 7" key="1">
    <citation type="journal article" date="2016" name="Plant Dis.">
        <title>Improved production of propionic acid using genome shuffling.</title>
        <authorList>
            <person name="Luna-Flores C.H."/>
            <person name="Palfreyman R.W."/>
            <person name="Kromer J.O."/>
            <person name="Nielsen L.K."/>
            <person name="Marcellin E."/>
        </authorList>
    </citation>
    <scope>NUCLEOTIDE SEQUENCE [LARGE SCALE GENOMIC DNA]</scope>
    <source>
        <strain evidence="5 7">F3E8</strain>
    </source>
</reference>